<feature type="signal peptide" evidence="1">
    <location>
        <begin position="1"/>
        <end position="27"/>
    </location>
</feature>
<dbReference type="EMBL" id="VYSA01000002">
    <property type="protein sequence ID" value="KAA9107608.1"/>
    <property type="molecule type" value="Genomic_DNA"/>
</dbReference>
<dbReference type="Proteomes" id="UP000325827">
    <property type="component" value="Unassembled WGS sequence"/>
</dbReference>
<organism evidence="2 3">
    <name type="scientific">Microbacterium rhizomatis</name>
    <dbReference type="NCBI Taxonomy" id="1631477"/>
    <lineage>
        <taxon>Bacteria</taxon>
        <taxon>Bacillati</taxon>
        <taxon>Actinomycetota</taxon>
        <taxon>Actinomycetes</taxon>
        <taxon>Micrococcales</taxon>
        <taxon>Microbacteriaceae</taxon>
        <taxon>Microbacterium</taxon>
    </lineage>
</organism>
<comment type="caution">
    <text evidence="2">The sequence shown here is derived from an EMBL/GenBank/DDBJ whole genome shotgun (WGS) entry which is preliminary data.</text>
</comment>
<accession>A0A5J5J329</accession>
<keyword evidence="1" id="KW-0732">Signal</keyword>
<reference evidence="3" key="1">
    <citation type="submission" date="2019-09" db="EMBL/GenBank/DDBJ databases">
        <title>Mumia zhuanghuii sp. nov. isolated from the intestinal contents of plateau pika (Ochotona curzoniae) in the Qinghai-Tibet plateau of China.</title>
        <authorList>
            <person name="Tian Z."/>
        </authorList>
    </citation>
    <scope>NUCLEOTIDE SEQUENCE [LARGE SCALE GENOMIC DNA]</scope>
    <source>
        <strain evidence="3">JCM 30598</strain>
    </source>
</reference>
<gene>
    <name evidence="2" type="ORF">F6B43_09080</name>
</gene>
<evidence type="ECO:0008006" key="4">
    <source>
        <dbReference type="Google" id="ProtNLM"/>
    </source>
</evidence>
<name>A0A5J5J329_9MICO</name>
<keyword evidence="3" id="KW-1185">Reference proteome</keyword>
<evidence type="ECO:0000313" key="3">
    <source>
        <dbReference type="Proteomes" id="UP000325827"/>
    </source>
</evidence>
<proteinExistence type="predicted"/>
<protein>
    <recommendedName>
        <fullName evidence="4">Secreted protein</fullName>
    </recommendedName>
</protein>
<sequence length="177" mass="18932">MKRSHALLAGTAAVLLAVGGLSAPAYAEDPGIGDTKMFPLWDGIVAAGNIVPLPRAFTCPADFPYLERKQYSAGRLVPSGVEVTTDSIWVGVNISGVYNVGRSLPAPPTHPTPGAFRVAGWTDSTLQVASVSNWDGLSPHYVSITVSCTNDSFDGFNYDSWPDWHTGSPRYLRLLPQ</sequence>
<feature type="chain" id="PRO_5023855927" description="Secreted protein" evidence="1">
    <location>
        <begin position="28"/>
        <end position="177"/>
    </location>
</feature>
<dbReference type="AlphaFoldDB" id="A0A5J5J329"/>
<evidence type="ECO:0000313" key="2">
    <source>
        <dbReference type="EMBL" id="KAA9107608.1"/>
    </source>
</evidence>
<dbReference type="RefSeq" id="WP_150448643.1">
    <property type="nucleotide sequence ID" value="NZ_VYSA01000002.1"/>
</dbReference>
<evidence type="ECO:0000256" key="1">
    <source>
        <dbReference type="SAM" id="SignalP"/>
    </source>
</evidence>